<dbReference type="Pfam" id="PF00072">
    <property type="entry name" value="Response_reg"/>
    <property type="match status" value="1"/>
</dbReference>
<dbReference type="SUPFAM" id="SSF52172">
    <property type="entry name" value="CheY-like"/>
    <property type="match status" value="1"/>
</dbReference>
<dbReference type="InterPro" id="IPR027417">
    <property type="entry name" value="P-loop_NTPase"/>
</dbReference>
<feature type="region of interest" description="Disordered" evidence="5">
    <location>
        <begin position="1"/>
        <end position="22"/>
    </location>
</feature>
<evidence type="ECO:0000259" key="6">
    <source>
        <dbReference type="PROSITE" id="PS50110"/>
    </source>
</evidence>
<dbReference type="SUPFAM" id="SSF160246">
    <property type="entry name" value="EspE N-terminal domain-like"/>
    <property type="match status" value="1"/>
</dbReference>
<dbReference type="InterPro" id="IPR037257">
    <property type="entry name" value="T2SS_E_N_sf"/>
</dbReference>
<keyword evidence="8" id="KW-1185">Reference proteome</keyword>
<dbReference type="GO" id="GO:0005524">
    <property type="term" value="F:ATP binding"/>
    <property type="evidence" value="ECO:0007669"/>
    <property type="project" value="UniProtKB-KW"/>
</dbReference>
<evidence type="ECO:0000256" key="5">
    <source>
        <dbReference type="SAM" id="MobiDB-lite"/>
    </source>
</evidence>
<protein>
    <submittedName>
        <fullName evidence="7">Secretion system protein E</fullName>
    </submittedName>
</protein>
<dbReference type="Pfam" id="PF00437">
    <property type="entry name" value="T2SSE"/>
    <property type="match status" value="1"/>
</dbReference>
<evidence type="ECO:0000256" key="2">
    <source>
        <dbReference type="ARBA" id="ARBA00022741"/>
    </source>
</evidence>
<dbReference type="Pfam" id="PF05157">
    <property type="entry name" value="MshEN"/>
    <property type="match status" value="1"/>
</dbReference>
<dbReference type="KEGG" id="tee:Tel_07135"/>
<evidence type="ECO:0000256" key="3">
    <source>
        <dbReference type="ARBA" id="ARBA00022840"/>
    </source>
</evidence>
<dbReference type="Gene3D" id="3.40.50.2300">
    <property type="match status" value="1"/>
</dbReference>
<feature type="domain" description="Response regulatory" evidence="6">
    <location>
        <begin position="30"/>
        <end position="145"/>
    </location>
</feature>
<dbReference type="GO" id="GO:0000160">
    <property type="term" value="P:phosphorelay signal transduction system"/>
    <property type="evidence" value="ECO:0007669"/>
    <property type="project" value="InterPro"/>
</dbReference>
<feature type="modified residue" description="4-aspartylphosphate" evidence="4">
    <location>
        <position position="79"/>
    </location>
</feature>
<dbReference type="CDD" id="cd01129">
    <property type="entry name" value="PulE-GspE-like"/>
    <property type="match status" value="1"/>
</dbReference>
<dbReference type="AlphaFoldDB" id="A0A0S2TCQ0"/>
<evidence type="ECO:0000313" key="8">
    <source>
        <dbReference type="Proteomes" id="UP000055136"/>
    </source>
</evidence>
<dbReference type="Proteomes" id="UP000055136">
    <property type="component" value="Chromosome"/>
</dbReference>
<dbReference type="SMART" id="SM00448">
    <property type="entry name" value="REC"/>
    <property type="match status" value="1"/>
</dbReference>
<sequence length="747" mass="83483">MSRFASLFTGDNPSSPLGDTPAKQQPGGYHILLVDDESGVLNALRRVFRQENYQIHVAMSGEEALGLLERQPCQLIISDFMMPGMNGVQLLRQAREKHPDLMRIMLTGHADTEAVMGAIKDGAVYKFILKPWNDDDLRVTVALALEQYDLIQKNKALKQQNERNAKEIDELAKLTVTNRSQLAIMLHKRNLLNDQQIQQLYKLQQQRREPIIKMILERDWVNEKQIRNILKQDLMIEEVSLPEIQVDPAVAALLPRSFCEKQWVLPIRQSQRRLTLVMADPMDMGLLDDLKFSIGMEIQPVMANIQAIKEKLAEIHGEDIGLDDLQTIFDNDDPSEGIEVIIEEDEDLSLEELLHGTEEPPAIRLANVIMLEAVRLGASDIHIHPRTKNVAVRYRIDGVLHDKIHFPHGIHMALVSRIKVMSELDVTERRRPQDGRITVKTPMRIIDLRISTLPTINGEKVVMRLLDRNASVQRLSELGLSPSNLARIENVVTKPQGIILATGPTGSGKTTTLYSLLQHNATPEKNYVTIEDPVEYFLDMAGQVMIKEKIGLDFSTVLRAILRQDPDVILLGEIRDFETAEVAFHAALTGHLVYSTLHTNSTVATIARLLDLGLKPYVVASAIEAIVAQRLARRICSHCRAEATPETELRYKLGDLFQDAGMKFFKGTGCPKCNGTGYAGRVALYEILVPSDDMKDLISSGASLIEIAKLAKAEGISTLIEDGQQKVSAGLTTAEEILRVLGTQVRG</sequence>
<dbReference type="Gene3D" id="3.30.450.90">
    <property type="match status" value="1"/>
</dbReference>
<dbReference type="InterPro" id="IPR001482">
    <property type="entry name" value="T2SS/T4SS_dom"/>
</dbReference>
<dbReference type="PROSITE" id="PS50110">
    <property type="entry name" value="RESPONSE_REGULATORY"/>
    <property type="match status" value="1"/>
</dbReference>
<keyword evidence="3" id="KW-0067">ATP-binding</keyword>
<dbReference type="GO" id="GO:0005886">
    <property type="term" value="C:plasma membrane"/>
    <property type="evidence" value="ECO:0007669"/>
    <property type="project" value="TreeGrafter"/>
</dbReference>
<dbReference type="STRING" id="1748243.Tel_07135"/>
<accession>A0A0S2TCQ0</accession>
<dbReference type="CDD" id="cd17569">
    <property type="entry name" value="REC_HupR-like"/>
    <property type="match status" value="1"/>
</dbReference>
<keyword evidence="4" id="KW-0597">Phosphoprotein</keyword>
<gene>
    <name evidence="7" type="ORF">Tel_07135</name>
</gene>
<dbReference type="PANTHER" id="PTHR30258">
    <property type="entry name" value="TYPE II SECRETION SYSTEM PROTEIN GSPE-RELATED"/>
    <property type="match status" value="1"/>
</dbReference>
<keyword evidence="2" id="KW-0547">Nucleotide-binding</keyword>
<dbReference type="Gene3D" id="3.30.300.160">
    <property type="entry name" value="Type II secretion system, protein E, N-terminal domain"/>
    <property type="match status" value="1"/>
</dbReference>
<dbReference type="PROSITE" id="PS00662">
    <property type="entry name" value="T2SP_E"/>
    <property type="match status" value="1"/>
</dbReference>
<dbReference type="InterPro" id="IPR011006">
    <property type="entry name" value="CheY-like_superfamily"/>
</dbReference>
<evidence type="ECO:0000313" key="7">
    <source>
        <dbReference type="EMBL" id="ALP52944.1"/>
    </source>
</evidence>
<dbReference type="GO" id="GO:0016887">
    <property type="term" value="F:ATP hydrolysis activity"/>
    <property type="evidence" value="ECO:0007669"/>
    <property type="project" value="TreeGrafter"/>
</dbReference>
<dbReference type="InterPro" id="IPR007831">
    <property type="entry name" value="T2SS_GspE_N"/>
</dbReference>
<proteinExistence type="inferred from homology"/>
<name>A0A0S2TCQ0_9GAMM</name>
<evidence type="ECO:0000256" key="4">
    <source>
        <dbReference type="PROSITE-ProRule" id="PRU00169"/>
    </source>
</evidence>
<dbReference type="Gene3D" id="3.40.50.300">
    <property type="entry name" value="P-loop containing nucleotide triphosphate hydrolases"/>
    <property type="match status" value="1"/>
</dbReference>
<dbReference type="EMBL" id="CP013099">
    <property type="protein sequence ID" value="ALP52944.1"/>
    <property type="molecule type" value="Genomic_DNA"/>
</dbReference>
<dbReference type="InterPro" id="IPR001789">
    <property type="entry name" value="Sig_transdc_resp-reg_receiver"/>
</dbReference>
<comment type="similarity">
    <text evidence="1">Belongs to the GSP E family.</text>
</comment>
<evidence type="ECO:0000256" key="1">
    <source>
        <dbReference type="ARBA" id="ARBA00006611"/>
    </source>
</evidence>
<reference evidence="7" key="1">
    <citation type="submission" date="2015-10" db="EMBL/GenBank/DDBJ databases">
        <title>Description of Candidatus Tenderia electrophaga gen. nov, sp. nov., an Uncultivated Electroautotroph from a Biocathode Enrichment.</title>
        <authorList>
            <person name="Eddie B.J."/>
            <person name="Malanoski A.P."/>
            <person name="Wang Z."/>
            <person name="Hall R.J."/>
            <person name="Oh S.D."/>
            <person name="Heiner C."/>
            <person name="Lin B."/>
            <person name="Strycharz-Glaven S.M."/>
        </authorList>
    </citation>
    <scope>NUCLEOTIDE SEQUENCE [LARGE SCALE GENOMIC DNA]</scope>
    <source>
        <strain evidence="7">NRL1</strain>
    </source>
</reference>
<dbReference type="SUPFAM" id="SSF52540">
    <property type="entry name" value="P-loop containing nucleoside triphosphate hydrolases"/>
    <property type="match status" value="1"/>
</dbReference>
<organism evidence="7 8">
    <name type="scientific">Candidatus Tenderia electrophaga</name>
    <dbReference type="NCBI Taxonomy" id="1748243"/>
    <lineage>
        <taxon>Bacteria</taxon>
        <taxon>Pseudomonadati</taxon>
        <taxon>Pseudomonadota</taxon>
        <taxon>Gammaproteobacteria</taxon>
        <taxon>Candidatus Tenderiales</taxon>
        <taxon>Candidatus Tenderiaceae</taxon>
        <taxon>Candidatus Tenderia</taxon>
    </lineage>
</organism>
<dbReference type="PANTHER" id="PTHR30258:SF2">
    <property type="entry name" value="COMG OPERON PROTEIN 1"/>
    <property type="match status" value="1"/>
</dbReference>